<feature type="domain" description="Radical SAM core" evidence="7">
    <location>
        <begin position="14"/>
        <end position="224"/>
    </location>
</feature>
<dbReference type="PROSITE" id="PS51918">
    <property type="entry name" value="RADICAL_SAM"/>
    <property type="match status" value="1"/>
</dbReference>
<name>A0A2H0TIM1_9BACT</name>
<keyword evidence="2" id="KW-0004">4Fe-4S</keyword>
<dbReference type="GO" id="GO:0003824">
    <property type="term" value="F:catalytic activity"/>
    <property type="evidence" value="ECO:0007669"/>
    <property type="project" value="InterPro"/>
</dbReference>
<dbReference type="NCBIfam" id="TIGR02495">
    <property type="entry name" value="NrdG2"/>
    <property type="match status" value="1"/>
</dbReference>
<evidence type="ECO:0000256" key="4">
    <source>
        <dbReference type="ARBA" id="ARBA00022723"/>
    </source>
</evidence>
<evidence type="ECO:0000259" key="7">
    <source>
        <dbReference type="PROSITE" id="PS51918"/>
    </source>
</evidence>
<keyword evidence="4" id="KW-0479">Metal-binding</keyword>
<dbReference type="InterPro" id="IPR058240">
    <property type="entry name" value="rSAM_sf"/>
</dbReference>
<evidence type="ECO:0000256" key="6">
    <source>
        <dbReference type="ARBA" id="ARBA00023014"/>
    </source>
</evidence>
<dbReference type="Pfam" id="PF04055">
    <property type="entry name" value="Radical_SAM"/>
    <property type="match status" value="1"/>
</dbReference>
<evidence type="ECO:0000256" key="1">
    <source>
        <dbReference type="ARBA" id="ARBA00001966"/>
    </source>
</evidence>
<keyword evidence="5" id="KW-0408">Iron</keyword>
<dbReference type="InterPro" id="IPR034457">
    <property type="entry name" value="Organic_radical-activating"/>
</dbReference>
<dbReference type="GO" id="GO:0051539">
    <property type="term" value="F:4 iron, 4 sulfur cluster binding"/>
    <property type="evidence" value="ECO:0007669"/>
    <property type="project" value="UniProtKB-KW"/>
</dbReference>
<organism evidence="8 9">
    <name type="scientific">Candidatus Nealsonbacteria bacterium CG10_big_fil_rev_8_21_14_0_10_37_25</name>
    <dbReference type="NCBI Taxonomy" id="1974711"/>
    <lineage>
        <taxon>Bacteria</taxon>
        <taxon>Candidatus Nealsoniibacteriota</taxon>
    </lineage>
</organism>
<evidence type="ECO:0000313" key="9">
    <source>
        <dbReference type="Proteomes" id="UP000228909"/>
    </source>
</evidence>
<keyword evidence="3" id="KW-0949">S-adenosyl-L-methionine</keyword>
<dbReference type="CDD" id="cd01335">
    <property type="entry name" value="Radical_SAM"/>
    <property type="match status" value="1"/>
</dbReference>
<dbReference type="InterPro" id="IPR013785">
    <property type="entry name" value="Aldolase_TIM"/>
</dbReference>
<dbReference type="SFLD" id="SFLDG01094">
    <property type="entry name" value="Uncharacterised_Radical_SAM_Su"/>
    <property type="match status" value="1"/>
</dbReference>
<dbReference type="AlphaFoldDB" id="A0A2H0TIM1"/>
<dbReference type="PANTHER" id="PTHR30352:SF5">
    <property type="entry name" value="PYRUVATE FORMATE-LYASE 1-ACTIVATING ENZYME"/>
    <property type="match status" value="1"/>
</dbReference>
<accession>A0A2H0TIM1</accession>
<dbReference type="SFLD" id="SFLDS00029">
    <property type="entry name" value="Radical_SAM"/>
    <property type="match status" value="1"/>
</dbReference>
<dbReference type="GO" id="GO:0046872">
    <property type="term" value="F:metal ion binding"/>
    <property type="evidence" value="ECO:0007669"/>
    <property type="project" value="UniProtKB-KW"/>
</dbReference>
<reference evidence="9" key="1">
    <citation type="submission" date="2017-09" db="EMBL/GenBank/DDBJ databases">
        <title>Depth-based differentiation of microbial function through sediment-hosted aquifers and enrichment of novel symbionts in the deep terrestrial subsurface.</title>
        <authorList>
            <person name="Probst A.J."/>
            <person name="Ladd B."/>
            <person name="Jarett J.K."/>
            <person name="Geller-Mcgrath D.E."/>
            <person name="Sieber C.M.K."/>
            <person name="Emerson J.B."/>
            <person name="Anantharaman K."/>
            <person name="Thomas B.C."/>
            <person name="Malmstrom R."/>
            <person name="Stieglmeier M."/>
            <person name="Klingl A."/>
            <person name="Woyke T."/>
            <person name="Ryan C.M."/>
            <person name="Banfield J.F."/>
        </authorList>
    </citation>
    <scope>NUCLEOTIDE SEQUENCE [LARGE SCALE GENOMIC DNA]</scope>
</reference>
<dbReference type="InterPro" id="IPR012840">
    <property type="entry name" value="NrdG2"/>
</dbReference>
<dbReference type="InterPro" id="IPR007197">
    <property type="entry name" value="rSAM"/>
</dbReference>
<keyword evidence="6" id="KW-0411">Iron-sulfur</keyword>
<evidence type="ECO:0000313" key="8">
    <source>
        <dbReference type="EMBL" id="PIR71396.1"/>
    </source>
</evidence>
<sequence>MQIGGLQKLTLIDFPGRLAATVFLCGCSFRCPWCYSRELVLPEEIKKQPKILERELFSFLKERKELLEGVTICGGEPCLNKDLPQFCKKIKKAGFLVKLDTNGSNPKMLKKLITNKLIDYVALDIKAPKEKYNLVCGKRVGVKNIEKSIEILKDSNIDFEFRTTVTPIILEKDDILRIARWIGPAKKYYLQNFRPEKTIDPKFEKIKPYLQEYLLEIQKVISPFFEVCQVR</sequence>
<comment type="cofactor">
    <cofactor evidence="1">
        <name>[4Fe-4S] cluster</name>
        <dbReference type="ChEBI" id="CHEBI:49883"/>
    </cofactor>
</comment>
<gene>
    <name evidence="8" type="ORF">COU43_02920</name>
</gene>
<evidence type="ECO:0000256" key="5">
    <source>
        <dbReference type="ARBA" id="ARBA00023004"/>
    </source>
</evidence>
<proteinExistence type="predicted"/>
<dbReference type="Gene3D" id="3.20.20.70">
    <property type="entry name" value="Aldolase class I"/>
    <property type="match status" value="1"/>
</dbReference>
<evidence type="ECO:0000256" key="3">
    <source>
        <dbReference type="ARBA" id="ARBA00022691"/>
    </source>
</evidence>
<dbReference type="EMBL" id="PFCK01000082">
    <property type="protein sequence ID" value="PIR71396.1"/>
    <property type="molecule type" value="Genomic_DNA"/>
</dbReference>
<comment type="caution">
    <text evidence="8">The sequence shown here is derived from an EMBL/GenBank/DDBJ whole genome shotgun (WGS) entry which is preliminary data.</text>
</comment>
<dbReference type="PANTHER" id="PTHR30352">
    <property type="entry name" value="PYRUVATE FORMATE-LYASE-ACTIVATING ENZYME"/>
    <property type="match status" value="1"/>
</dbReference>
<dbReference type="Proteomes" id="UP000228909">
    <property type="component" value="Unassembled WGS sequence"/>
</dbReference>
<dbReference type="SFLD" id="SFLDG01067">
    <property type="entry name" value="SPASM/twitch_domain_containing"/>
    <property type="match status" value="1"/>
</dbReference>
<dbReference type="SUPFAM" id="SSF102114">
    <property type="entry name" value="Radical SAM enzymes"/>
    <property type="match status" value="1"/>
</dbReference>
<protein>
    <submittedName>
        <fullName evidence="8">Anaerobic ribonucleoside-triphosphate reductase activating protein</fullName>
    </submittedName>
</protein>
<evidence type="ECO:0000256" key="2">
    <source>
        <dbReference type="ARBA" id="ARBA00022485"/>
    </source>
</evidence>